<feature type="signal peptide" evidence="2">
    <location>
        <begin position="1"/>
        <end position="34"/>
    </location>
</feature>
<dbReference type="RefSeq" id="WP_182893646.1">
    <property type="nucleotide sequence ID" value="NZ_JACGZW010000009.1"/>
</dbReference>
<comment type="caution">
    <text evidence="4">The sequence shown here is derived from an EMBL/GenBank/DDBJ whole genome shotgun (WGS) entry which is preliminary data.</text>
</comment>
<feature type="compositionally biased region" description="Low complexity" evidence="1">
    <location>
        <begin position="31"/>
        <end position="75"/>
    </location>
</feature>
<sequence>MANTKKPWISLVFLSAVGASGALLLSACGQGAPAASGPASSDTPSSSPMSSASSAASSAPSSASSSAPSGGTAPAEKPPADNGLCKAADVSLSLGGGDAGAGSEYRSLLIKNTSGKPCTIQGFPGVSYVGGENGTQIGQPAQRDGTKGAPVKLAPGQTAAADVQFAQVRNFDPAACKPTPVKGLRVYLPQETASKFVPLDGLGCAGTNIPGKQLGVKTVHKA</sequence>
<protein>
    <submittedName>
        <fullName evidence="4">DUF4232 domain-containing protein</fullName>
    </submittedName>
</protein>
<accession>A0A7W3W0R1</accession>
<feature type="chain" id="PRO_5031506604" evidence="2">
    <location>
        <begin position="35"/>
        <end position="222"/>
    </location>
</feature>
<dbReference type="Proteomes" id="UP000526734">
    <property type="component" value="Unassembled WGS sequence"/>
</dbReference>
<proteinExistence type="predicted"/>
<keyword evidence="5" id="KW-1185">Reference proteome</keyword>
<evidence type="ECO:0000256" key="2">
    <source>
        <dbReference type="SAM" id="SignalP"/>
    </source>
</evidence>
<dbReference type="AlphaFoldDB" id="A0A7W3W0R1"/>
<organism evidence="4 5">
    <name type="scientific">Amycolatopsis dendrobii</name>
    <dbReference type="NCBI Taxonomy" id="2760662"/>
    <lineage>
        <taxon>Bacteria</taxon>
        <taxon>Bacillati</taxon>
        <taxon>Actinomycetota</taxon>
        <taxon>Actinomycetes</taxon>
        <taxon>Pseudonocardiales</taxon>
        <taxon>Pseudonocardiaceae</taxon>
        <taxon>Amycolatopsis</taxon>
    </lineage>
</organism>
<gene>
    <name evidence="4" type="ORF">H4281_26555</name>
</gene>
<dbReference type="Pfam" id="PF14016">
    <property type="entry name" value="DUF4232"/>
    <property type="match status" value="1"/>
</dbReference>
<feature type="region of interest" description="Disordered" evidence="1">
    <location>
        <begin position="31"/>
        <end position="84"/>
    </location>
</feature>
<evidence type="ECO:0000256" key="1">
    <source>
        <dbReference type="SAM" id="MobiDB-lite"/>
    </source>
</evidence>
<reference evidence="4 5" key="1">
    <citation type="submission" date="2020-08" db="EMBL/GenBank/DDBJ databases">
        <title>Amycolatopsis sp. nov. DR6-1 isolated from Dendrobium heterocarpum.</title>
        <authorList>
            <person name="Tedsree N."/>
            <person name="Kuncharoen N."/>
            <person name="Likhitwitayawuid K."/>
            <person name="Tanasupawat S."/>
        </authorList>
    </citation>
    <scope>NUCLEOTIDE SEQUENCE [LARGE SCALE GENOMIC DNA]</scope>
    <source>
        <strain evidence="4 5">DR6-1</strain>
    </source>
</reference>
<evidence type="ECO:0000313" key="4">
    <source>
        <dbReference type="EMBL" id="MBB1156729.1"/>
    </source>
</evidence>
<dbReference type="EMBL" id="JACGZW010000009">
    <property type="protein sequence ID" value="MBB1156729.1"/>
    <property type="molecule type" value="Genomic_DNA"/>
</dbReference>
<feature type="domain" description="DUF4232" evidence="3">
    <location>
        <begin position="85"/>
        <end position="219"/>
    </location>
</feature>
<dbReference type="InterPro" id="IPR025326">
    <property type="entry name" value="DUF4232"/>
</dbReference>
<dbReference type="PROSITE" id="PS51257">
    <property type="entry name" value="PROKAR_LIPOPROTEIN"/>
    <property type="match status" value="1"/>
</dbReference>
<name>A0A7W3W0R1_9PSEU</name>
<evidence type="ECO:0000259" key="3">
    <source>
        <dbReference type="Pfam" id="PF14016"/>
    </source>
</evidence>
<keyword evidence="2" id="KW-0732">Signal</keyword>
<evidence type="ECO:0000313" key="5">
    <source>
        <dbReference type="Proteomes" id="UP000526734"/>
    </source>
</evidence>